<evidence type="ECO:0000313" key="5">
    <source>
        <dbReference type="EMBL" id="KRR25857.1"/>
    </source>
</evidence>
<sequence length="227" mass="24428">MAITKARVSGGSAVSKAPRGRGRPQARSDDETRTVILDAARHEFSSTGYAATSMESVARRAGVSTKTLYRLIPNKSALFEAMITDRLDRFASVVRLKACEGTDIKAALCAALIACGELILDGEVIALQRMILGESEQFPEIADTFYTKAIKRTESTLANWLKAQAKRGLIDIENAEVAAGMLLGMLAFQPQRAVMFGHAPAPDRNELERRAQVATGLFLSGCARGPA</sequence>
<organism evidence="5 6">
    <name type="scientific">Bradyrhizobium lablabi</name>
    <dbReference type="NCBI Taxonomy" id="722472"/>
    <lineage>
        <taxon>Bacteria</taxon>
        <taxon>Pseudomonadati</taxon>
        <taxon>Pseudomonadota</taxon>
        <taxon>Alphaproteobacteria</taxon>
        <taxon>Hyphomicrobiales</taxon>
        <taxon>Nitrobacteraceae</taxon>
        <taxon>Bradyrhizobium</taxon>
    </lineage>
</organism>
<evidence type="ECO:0000259" key="4">
    <source>
        <dbReference type="PROSITE" id="PS50977"/>
    </source>
</evidence>
<reference evidence="5 6" key="1">
    <citation type="submission" date="2014-03" db="EMBL/GenBank/DDBJ databases">
        <title>Bradyrhizobium valentinum sp. nov., isolated from effective nodules of Lupinus mariae-josephae, a lupine endemic of basic-lime soils in Eastern Spain.</title>
        <authorList>
            <person name="Duran D."/>
            <person name="Rey L."/>
            <person name="Navarro A."/>
            <person name="Busquets A."/>
            <person name="Imperial J."/>
            <person name="Ruiz-Argueso T."/>
        </authorList>
    </citation>
    <scope>NUCLEOTIDE SEQUENCE [LARGE SCALE GENOMIC DNA]</scope>
    <source>
        <strain evidence="5 6">CCBAU 23086</strain>
    </source>
</reference>
<evidence type="ECO:0000256" key="1">
    <source>
        <dbReference type="ARBA" id="ARBA00023125"/>
    </source>
</evidence>
<dbReference type="RefSeq" id="WP_057857540.1">
    <property type="nucleotide sequence ID" value="NZ_LLYB01000052.1"/>
</dbReference>
<evidence type="ECO:0000313" key="6">
    <source>
        <dbReference type="Proteomes" id="UP000051660"/>
    </source>
</evidence>
<keyword evidence="1 2" id="KW-0238">DNA-binding</keyword>
<dbReference type="Pfam" id="PF00440">
    <property type="entry name" value="TetR_N"/>
    <property type="match status" value="1"/>
</dbReference>
<evidence type="ECO:0000256" key="2">
    <source>
        <dbReference type="PROSITE-ProRule" id="PRU00335"/>
    </source>
</evidence>
<dbReference type="OrthoDB" id="7584337at2"/>
<protein>
    <submittedName>
        <fullName evidence="5">TetR family transcriptional regulator</fullName>
    </submittedName>
</protein>
<dbReference type="PROSITE" id="PS50977">
    <property type="entry name" value="HTH_TETR_2"/>
    <property type="match status" value="1"/>
</dbReference>
<proteinExistence type="predicted"/>
<feature type="domain" description="HTH tetR-type" evidence="4">
    <location>
        <begin position="30"/>
        <end position="90"/>
    </location>
</feature>
<dbReference type="Pfam" id="PF14246">
    <property type="entry name" value="TetR_C_7"/>
    <property type="match status" value="1"/>
</dbReference>
<dbReference type="InterPro" id="IPR036271">
    <property type="entry name" value="Tet_transcr_reg_TetR-rel_C_sf"/>
</dbReference>
<dbReference type="PANTHER" id="PTHR30055">
    <property type="entry name" value="HTH-TYPE TRANSCRIPTIONAL REGULATOR RUTR"/>
    <property type="match status" value="1"/>
</dbReference>
<feature type="region of interest" description="Disordered" evidence="3">
    <location>
        <begin position="1"/>
        <end position="31"/>
    </location>
</feature>
<dbReference type="InterPro" id="IPR039536">
    <property type="entry name" value="TetR_C_Proteobacteria"/>
</dbReference>
<dbReference type="EMBL" id="LLYB01000052">
    <property type="protein sequence ID" value="KRR25857.1"/>
    <property type="molecule type" value="Genomic_DNA"/>
</dbReference>
<gene>
    <name evidence="5" type="ORF">CQ14_28790</name>
</gene>
<dbReference type="InterPro" id="IPR001647">
    <property type="entry name" value="HTH_TetR"/>
</dbReference>
<dbReference type="PRINTS" id="PR00455">
    <property type="entry name" value="HTHTETR"/>
</dbReference>
<dbReference type="GO" id="GO:0003700">
    <property type="term" value="F:DNA-binding transcription factor activity"/>
    <property type="evidence" value="ECO:0007669"/>
    <property type="project" value="TreeGrafter"/>
</dbReference>
<dbReference type="SUPFAM" id="SSF46689">
    <property type="entry name" value="Homeodomain-like"/>
    <property type="match status" value="1"/>
</dbReference>
<comment type="caution">
    <text evidence="5">The sequence shown here is derived from an EMBL/GenBank/DDBJ whole genome shotgun (WGS) entry which is preliminary data.</text>
</comment>
<dbReference type="Gene3D" id="1.10.357.10">
    <property type="entry name" value="Tetracycline Repressor, domain 2"/>
    <property type="match status" value="1"/>
</dbReference>
<dbReference type="Proteomes" id="UP000051660">
    <property type="component" value="Unassembled WGS sequence"/>
</dbReference>
<dbReference type="AlphaFoldDB" id="A0A0R3N1C3"/>
<accession>A0A0R3N1C3</accession>
<feature type="DNA-binding region" description="H-T-H motif" evidence="2">
    <location>
        <begin position="53"/>
        <end position="72"/>
    </location>
</feature>
<name>A0A0R3N1C3_9BRAD</name>
<dbReference type="PANTHER" id="PTHR30055:SF223">
    <property type="entry name" value="HTH-TYPE TRANSCRIPTIONAL REGULATOR UIDR"/>
    <property type="match status" value="1"/>
</dbReference>
<dbReference type="InterPro" id="IPR009057">
    <property type="entry name" value="Homeodomain-like_sf"/>
</dbReference>
<evidence type="ECO:0000256" key="3">
    <source>
        <dbReference type="SAM" id="MobiDB-lite"/>
    </source>
</evidence>
<dbReference type="GO" id="GO:0000976">
    <property type="term" value="F:transcription cis-regulatory region binding"/>
    <property type="evidence" value="ECO:0007669"/>
    <property type="project" value="TreeGrafter"/>
</dbReference>
<dbReference type="InterPro" id="IPR050109">
    <property type="entry name" value="HTH-type_TetR-like_transc_reg"/>
</dbReference>
<dbReference type="SUPFAM" id="SSF48498">
    <property type="entry name" value="Tetracyclin repressor-like, C-terminal domain"/>
    <property type="match status" value="1"/>
</dbReference>